<dbReference type="Proteomes" id="UP000199025">
    <property type="component" value="Unassembled WGS sequence"/>
</dbReference>
<dbReference type="EMBL" id="FORP01000046">
    <property type="protein sequence ID" value="SFK92077.1"/>
    <property type="molecule type" value="Genomic_DNA"/>
</dbReference>
<evidence type="ECO:0000259" key="1">
    <source>
        <dbReference type="Pfam" id="PF19809"/>
    </source>
</evidence>
<keyword evidence="3" id="KW-1185">Reference proteome</keyword>
<accession>A0A1I4DHY5</accession>
<organism evidence="2 3">
    <name type="scientific">Amycolatopsis sacchari</name>
    <dbReference type="NCBI Taxonomy" id="115433"/>
    <lineage>
        <taxon>Bacteria</taxon>
        <taxon>Bacillati</taxon>
        <taxon>Actinomycetota</taxon>
        <taxon>Actinomycetes</taxon>
        <taxon>Pseudonocardiales</taxon>
        <taxon>Pseudonocardiaceae</taxon>
        <taxon>Amycolatopsis</taxon>
    </lineage>
</organism>
<gene>
    <name evidence="2" type="ORF">SAMN05421835_1463</name>
</gene>
<protein>
    <recommendedName>
        <fullName evidence="1">DUF6292 domain-containing protein</fullName>
    </recommendedName>
</protein>
<evidence type="ECO:0000313" key="2">
    <source>
        <dbReference type="EMBL" id="SFK92077.1"/>
    </source>
</evidence>
<evidence type="ECO:0000313" key="3">
    <source>
        <dbReference type="Proteomes" id="UP000199025"/>
    </source>
</evidence>
<proteinExistence type="predicted"/>
<dbReference type="InterPro" id="IPR046259">
    <property type="entry name" value="DUF6292"/>
</dbReference>
<reference evidence="2 3" key="1">
    <citation type="submission" date="2016-10" db="EMBL/GenBank/DDBJ databases">
        <authorList>
            <person name="de Groot N.N."/>
        </authorList>
    </citation>
    <scope>NUCLEOTIDE SEQUENCE [LARGE SCALE GENOMIC DNA]</scope>
    <source>
        <strain evidence="2 3">DSM 44468</strain>
    </source>
</reference>
<sequence length="145" mass="15933">MISRTNGHERELVLHHRLPAYLAAVSTAVGVGVESCAADFGNPASAYIALDTRLPRYPGRDVALLWDERHGWAAVVEHDSGQDLLVVAYLGGELVPGPQRLARFLAAVWRGDVPAVPVAPVLHDGEAVLLDGLRRYRPDDWQWPR</sequence>
<dbReference type="Pfam" id="PF19809">
    <property type="entry name" value="DUF6292"/>
    <property type="match status" value="1"/>
</dbReference>
<feature type="domain" description="DUF6292" evidence="1">
    <location>
        <begin position="21"/>
        <end position="106"/>
    </location>
</feature>
<dbReference type="RefSeq" id="WP_177229024.1">
    <property type="nucleotide sequence ID" value="NZ_CBDQZW010000077.1"/>
</dbReference>
<dbReference type="AlphaFoldDB" id="A0A1I4DHY5"/>
<name>A0A1I4DHY5_9PSEU</name>
<dbReference type="STRING" id="115433.SAMN05421835_1463"/>